<reference evidence="4" key="1">
    <citation type="journal article" date="2018" name="Gigascience">
        <title>Genome assembly of the Pink Ipe (Handroanthus impetiginosus, Bignoniaceae), a highly valued, ecologically keystone Neotropical timber forest tree.</title>
        <authorList>
            <person name="Silva-Junior O.B."/>
            <person name="Grattapaglia D."/>
            <person name="Novaes E."/>
            <person name="Collevatti R.G."/>
        </authorList>
    </citation>
    <scope>NUCLEOTIDE SEQUENCE [LARGE SCALE GENOMIC DNA]</scope>
    <source>
        <strain evidence="4">cv. UFG-1</strain>
    </source>
</reference>
<dbReference type="AlphaFoldDB" id="A0A2G9H4T5"/>
<comment type="caution">
    <text evidence="3">The sequence shown here is derived from an EMBL/GenBank/DDBJ whole genome shotgun (WGS) entry which is preliminary data.</text>
</comment>
<feature type="compositionally biased region" description="Polar residues" evidence="1">
    <location>
        <begin position="422"/>
        <end position="432"/>
    </location>
</feature>
<accession>A0A2G9H4T5</accession>
<name>A0A2G9H4T5_9LAMI</name>
<evidence type="ECO:0000256" key="1">
    <source>
        <dbReference type="SAM" id="MobiDB-lite"/>
    </source>
</evidence>
<proteinExistence type="predicted"/>
<feature type="compositionally biased region" description="Polar residues" evidence="1">
    <location>
        <begin position="277"/>
        <end position="290"/>
    </location>
</feature>
<evidence type="ECO:0000313" key="3">
    <source>
        <dbReference type="EMBL" id="PIN12320.1"/>
    </source>
</evidence>
<dbReference type="Proteomes" id="UP000231279">
    <property type="component" value="Unassembled WGS sequence"/>
</dbReference>
<feature type="region of interest" description="Disordered" evidence="1">
    <location>
        <begin position="243"/>
        <end position="305"/>
    </location>
</feature>
<feature type="domain" description="Retrotransposon gag" evidence="2">
    <location>
        <begin position="148"/>
        <end position="219"/>
    </location>
</feature>
<feature type="compositionally biased region" description="Polar residues" evidence="1">
    <location>
        <begin position="1"/>
        <end position="17"/>
    </location>
</feature>
<feature type="region of interest" description="Disordered" evidence="1">
    <location>
        <begin position="1"/>
        <end position="23"/>
    </location>
</feature>
<protein>
    <recommendedName>
        <fullName evidence="2">Retrotransposon gag domain-containing protein</fullName>
    </recommendedName>
</protein>
<organism evidence="3 4">
    <name type="scientific">Handroanthus impetiginosus</name>
    <dbReference type="NCBI Taxonomy" id="429701"/>
    <lineage>
        <taxon>Eukaryota</taxon>
        <taxon>Viridiplantae</taxon>
        <taxon>Streptophyta</taxon>
        <taxon>Embryophyta</taxon>
        <taxon>Tracheophyta</taxon>
        <taxon>Spermatophyta</taxon>
        <taxon>Magnoliopsida</taxon>
        <taxon>eudicotyledons</taxon>
        <taxon>Gunneridae</taxon>
        <taxon>Pentapetalae</taxon>
        <taxon>asterids</taxon>
        <taxon>lamiids</taxon>
        <taxon>Lamiales</taxon>
        <taxon>Bignoniaceae</taxon>
        <taxon>Crescentiina</taxon>
        <taxon>Tabebuia alliance</taxon>
        <taxon>Handroanthus</taxon>
    </lineage>
</organism>
<feature type="region of interest" description="Disordered" evidence="1">
    <location>
        <begin position="337"/>
        <end position="436"/>
    </location>
</feature>
<dbReference type="InterPro" id="IPR005162">
    <property type="entry name" value="Retrotrans_gag_dom"/>
</dbReference>
<keyword evidence="4" id="KW-1185">Reference proteome</keyword>
<dbReference type="EMBL" id="NKXS01002718">
    <property type="protein sequence ID" value="PIN12320.1"/>
    <property type="molecule type" value="Genomic_DNA"/>
</dbReference>
<evidence type="ECO:0000313" key="4">
    <source>
        <dbReference type="Proteomes" id="UP000231279"/>
    </source>
</evidence>
<gene>
    <name evidence="3" type="ORF">CDL12_15071</name>
</gene>
<dbReference type="OrthoDB" id="912717at2759"/>
<dbReference type="Pfam" id="PF03732">
    <property type="entry name" value="Retrotrans_gag"/>
    <property type="match status" value="1"/>
</dbReference>
<evidence type="ECO:0000259" key="2">
    <source>
        <dbReference type="Pfam" id="PF03732"/>
    </source>
</evidence>
<sequence>MATEPATSINIAGNNETEAPRWPGTTKQKLEALEDENARLGFVVGTLEEKVETMELGESRSACRALVEALGESNLADMRREMEVMSLQICLLQRAMSNGAVGAPDPMARLRVPEPRAYGGERDAKEVENFLFDIEQYVLAANVVDEAQGVRMDMWALLKEAIHGQFFPENVECNAKRALRELKHTRSIQDYFKAFSTHMLDITDMSEKDKLFTFMEVLKPWARTELQRQRVADVSTAMGAAERLLDYNPEAQHESQPKGGGMRTFKPNPSKGGGERQSYTQGSSQASSNKGRPYENKQGSSQKSSGGCFLYDGPHRIKDCLKKQLLNALACFTKGESISKQTESQSDARSEQSDEEEEKAMHKRRNPAAQSSKPGPNPVSRSSPTIAVQPSSMRSPEIAAQRHSTPPSPKLDVRPAAHQTKKPNSGPVQSRPNIPINFRIRPKKAADNFGPNVAAQKYKELGPALSN</sequence>
<feature type="compositionally biased region" description="Polar residues" evidence="1">
    <location>
        <begin position="368"/>
        <end position="394"/>
    </location>
</feature>
<dbReference type="STRING" id="429701.A0A2G9H4T5"/>